<keyword evidence="4 11" id="KW-0812">Transmembrane</keyword>
<evidence type="ECO:0000256" key="3">
    <source>
        <dbReference type="ARBA" id="ARBA00022679"/>
    </source>
</evidence>
<feature type="transmembrane region" description="Helical" evidence="11">
    <location>
        <begin position="16"/>
        <end position="35"/>
    </location>
</feature>
<dbReference type="InterPro" id="IPR025201">
    <property type="entry name" value="KdpD_TM"/>
</dbReference>
<dbReference type="Gene3D" id="1.20.120.620">
    <property type="entry name" value="Backbone structure of the membrane domain of e. Coli histidine kinase receptor kdpd"/>
    <property type="match status" value="1"/>
</dbReference>
<dbReference type="AlphaFoldDB" id="A0AAV3W4X9"/>
<keyword evidence="10 11" id="KW-0472">Membrane</keyword>
<evidence type="ECO:0000313" key="13">
    <source>
        <dbReference type="EMBL" id="GEA33520.1"/>
    </source>
</evidence>
<dbReference type="EMBL" id="BJLA01000023">
    <property type="protein sequence ID" value="GEA33520.1"/>
    <property type="molecule type" value="Genomic_DNA"/>
</dbReference>
<evidence type="ECO:0000259" key="12">
    <source>
        <dbReference type="Pfam" id="PF13493"/>
    </source>
</evidence>
<evidence type="ECO:0000313" key="14">
    <source>
        <dbReference type="Proteomes" id="UP000325212"/>
    </source>
</evidence>
<protein>
    <recommendedName>
        <fullName evidence="12">Sensor protein KdpD transmembrane domain-containing protein</fullName>
    </recommendedName>
</protein>
<proteinExistence type="predicted"/>
<dbReference type="GeneID" id="66344933"/>
<evidence type="ECO:0000256" key="6">
    <source>
        <dbReference type="ARBA" id="ARBA00022777"/>
    </source>
</evidence>
<keyword evidence="2" id="KW-0597">Phosphoprotein</keyword>
<sequence>MIFILGVIIVNIKTRGYILGFVCSTISVILFNYLFTKPRYSLHVIGRGIKYLSRLLERTVICYLAQENKLSTSFIYTVIKGGKDRSLLNKDEEAAAYWTFVNDKESGAGTNTFYGAKGYYIHLNYIRRN</sequence>
<evidence type="ECO:0000256" key="10">
    <source>
        <dbReference type="ARBA" id="ARBA00023136"/>
    </source>
</evidence>
<evidence type="ECO:0000256" key="7">
    <source>
        <dbReference type="ARBA" id="ARBA00022840"/>
    </source>
</evidence>
<keyword evidence="14" id="KW-1185">Reference proteome</keyword>
<evidence type="ECO:0000256" key="4">
    <source>
        <dbReference type="ARBA" id="ARBA00022692"/>
    </source>
</evidence>
<evidence type="ECO:0000256" key="2">
    <source>
        <dbReference type="ARBA" id="ARBA00022553"/>
    </source>
</evidence>
<keyword evidence="8 11" id="KW-1133">Transmembrane helix</keyword>
<dbReference type="RefSeq" id="WP_023976940.1">
    <property type="nucleotide sequence ID" value="NZ_BJLA01000023.1"/>
</dbReference>
<dbReference type="Proteomes" id="UP000325212">
    <property type="component" value="Unassembled WGS sequence"/>
</dbReference>
<name>A0AAV3W4X9_9CLOT</name>
<gene>
    <name evidence="13" type="ORF">CDIOL_44430</name>
</gene>
<dbReference type="GO" id="GO:0016020">
    <property type="term" value="C:membrane"/>
    <property type="evidence" value="ECO:0007669"/>
    <property type="project" value="UniProtKB-SubCell"/>
</dbReference>
<dbReference type="InterPro" id="IPR038318">
    <property type="entry name" value="KdpD_sf"/>
</dbReference>
<accession>A0AAV3W4X9</accession>
<reference evidence="13 14" key="1">
    <citation type="submission" date="2019-06" db="EMBL/GenBank/DDBJ databases">
        <title>Draft genome sequence of Clostridium diolis DSM 15410.</title>
        <authorList>
            <person name="Kobayashi H."/>
            <person name="Tanizawa Y."/>
            <person name="Tohno M."/>
        </authorList>
    </citation>
    <scope>NUCLEOTIDE SEQUENCE [LARGE SCALE GENOMIC DNA]</scope>
    <source>
        <strain evidence="13 14">DSM 15410</strain>
    </source>
</reference>
<evidence type="ECO:0000256" key="9">
    <source>
        <dbReference type="ARBA" id="ARBA00023012"/>
    </source>
</evidence>
<comment type="caution">
    <text evidence="13">The sequence shown here is derived from an EMBL/GenBank/DDBJ whole genome shotgun (WGS) entry which is preliminary data.</text>
</comment>
<keyword evidence="6" id="KW-0418">Kinase</keyword>
<dbReference type="GO" id="GO:0016301">
    <property type="term" value="F:kinase activity"/>
    <property type="evidence" value="ECO:0007669"/>
    <property type="project" value="UniProtKB-KW"/>
</dbReference>
<comment type="subcellular location">
    <subcellularLocation>
        <location evidence="1">Membrane</location>
        <topology evidence="1">Multi-pass membrane protein</topology>
    </subcellularLocation>
</comment>
<dbReference type="Pfam" id="PF13493">
    <property type="entry name" value="DUF4118"/>
    <property type="match status" value="1"/>
</dbReference>
<keyword evidence="9" id="KW-0902">Two-component regulatory system</keyword>
<dbReference type="GO" id="GO:0005524">
    <property type="term" value="F:ATP binding"/>
    <property type="evidence" value="ECO:0007669"/>
    <property type="project" value="UniProtKB-KW"/>
</dbReference>
<organism evidence="13 14">
    <name type="scientific">Clostridium diolis</name>
    <dbReference type="NCBI Taxonomy" id="223919"/>
    <lineage>
        <taxon>Bacteria</taxon>
        <taxon>Bacillati</taxon>
        <taxon>Bacillota</taxon>
        <taxon>Clostridia</taxon>
        <taxon>Eubacteriales</taxon>
        <taxon>Clostridiaceae</taxon>
        <taxon>Clostridium</taxon>
    </lineage>
</organism>
<keyword evidence="3" id="KW-0808">Transferase</keyword>
<evidence type="ECO:0000256" key="11">
    <source>
        <dbReference type="SAM" id="Phobius"/>
    </source>
</evidence>
<feature type="domain" description="Sensor protein KdpD transmembrane" evidence="12">
    <location>
        <begin position="1"/>
        <end position="44"/>
    </location>
</feature>
<keyword evidence="7" id="KW-0067">ATP-binding</keyword>
<evidence type="ECO:0000256" key="1">
    <source>
        <dbReference type="ARBA" id="ARBA00004141"/>
    </source>
</evidence>
<dbReference type="GO" id="GO:0000160">
    <property type="term" value="P:phosphorelay signal transduction system"/>
    <property type="evidence" value="ECO:0007669"/>
    <property type="project" value="UniProtKB-KW"/>
</dbReference>
<keyword evidence="5" id="KW-0547">Nucleotide-binding</keyword>
<evidence type="ECO:0000256" key="5">
    <source>
        <dbReference type="ARBA" id="ARBA00022741"/>
    </source>
</evidence>
<evidence type="ECO:0000256" key="8">
    <source>
        <dbReference type="ARBA" id="ARBA00022989"/>
    </source>
</evidence>